<keyword evidence="3" id="KW-1185">Reference proteome</keyword>
<organism evidence="2 3">
    <name type="scientific">Azohydromonas lata</name>
    <dbReference type="NCBI Taxonomy" id="45677"/>
    <lineage>
        <taxon>Bacteria</taxon>
        <taxon>Pseudomonadati</taxon>
        <taxon>Pseudomonadota</taxon>
        <taxon>Betaproteobacteria</taxon>
        <taxon>Burkholderiales</taxon>
        <taxon>Sphaerotilaceae</taxon>
        <taxon>Azohydromonas</taxon>
    </lineage>
</organism>
<name>A0ABU5I9K2_9BURK</name>
<accession>A0ABU5I9K2</accession>
<feature type="compositionally biased region" description="Low complexity" evidence="1">
    <location>
        <begin position="100"/>
        <end position="109"/>
    </location>
</feature>
<dbReference type="EMBL" id="JAXOJX010000003">
    <property type="protein sequence ID" value="MDZ5455786.1"/>
    <property type="molecule type" value="Genomic_DNA"/>
</dbReference>
<comment type="caution">
    <text evidence="2">The sequence shown here is derived from an EMBL/GenBank/DDBJ whole genome shotgun (WGS) entry which is preliminary data.</text>
</comment>
<dbReference type="RefSeq" id="WP_322464467.1">
    <property type="nucleotide sequence ID" value="NZ_JAXOJX010000003.1"/>
</dbReference>
<reference evidence="2 3" key="1">
    <citation type="submission" date="2023-11" db="EMBL/GenBank/DDBJ databases">
        <title>Draft genome of Azohydromonas lata strain H1 (DSM1123), a polyhydroxyalkanoate producer.</title>
        <authorList>
            <person name="Traversa D."/>
            <person name="D'Addabbo P."/>
            <person name="Pazzani C."/>
            <person name="Manzari C."/>
            <person name="Chiara M."/>
            <person name="Scrascia M."/>
        </authorList>
    </citation>
    <scope>NUCLEOTIDE SEQUENCE [LARGE SCALE GENOMIC DNA]</scope>
    <source>
        <strain evidence="2 3">H1</strain>
    </source>
</reference>
<evidence type="ECO:0000313" key="2">
    <source>
        <dbReference type="EMBL" id="MDZ5455786.1"/>
    </source>
</evidence>
<protein>
    <submittedName>
        <fullName evidence="2">Uncharacterized protein</fullName>
    </submittedName>
</protein>
<feature type="region of interest" description="Disordered" evidence="1">
    <location>
        <begin position="93"/>
        <end position="124"/>
    </location>
</feature>
<dbReference type="Proteomes" id="UP001293718">
    <property type="component" value="Unassembled WGS sequence"/>
</dbReference>
<evidence type="ECO:0000313" key="3">
    <source>
        <dbReference type="Proteomes" id="UP001293718"/>
    </source>
</evidence>
<sequence>MDTQGPNPQLIDALSQASSLELFQLSTIIERMLADPRRIIAVRSRMHLGQTVRFLDWHDGRMRSGKVVAMRDHQVTLHETDARREWKLPYAAIEPPPAGAQPAASTATTPAPPAPSQPGRDDFRCGEKVSFEDRYMQTQIGTIVRINQRTATVETADGPGWRVPFRLLRHVVDI</sequence>
<evidence type="ECO:0000256" key="1">
    <source>
        <dbReference type="SAM" id="MobiDB-lite"/>
    </source>
</evidence>
<gene>
    <name evidence="2" type="ORF">SM757_04295</name>
</gene>
<proteinExistence type="predicted"/>